<comment type="catalytic activity">
    <reaction evidence="12 13">
        <text>DNA(n) + a 2'-deoxyribonucleoside 5'-triphosphate = DNA(n+1) + diphosphate</text>
        <dbReference type="Rhea" id="RHEA:22508"/>
        <dbReference type="Rhea" id="RHEA-COMP:17339"/>
        <dbReference type="Rhea" id="RHEA-COMP:17340"/>
        <dbReference type="ChEBI" id="CHEBI:33019"/>
        <dbReference type="ChEBI" id="CHEBI:61560"/>
        <dbReference type="ChEBI" id="CHEBI:173112"/>
        <dbReference type="EC" id="2.7.7.7"/>
    </reaction>
</comment>
<dbReference type="SMART" id="SM00481">
    <property type="entry name" value="POLIIIAc"/>
    <property type="match status" value="1"/>
</dbReference>
<dbReference type="NCBIfam" id="TIGR00594">
    <property type="entry name" value="polc"/>
    <property type="match status" value="1"/>
</dbReference>
<proteinExistence type="inferred from homology"/>
<dbReference type="InterPro" id="IPR004365">
    <property type="entry name" value="NA-bd_OB_tRNA"/>
</dbReference>
<keyword evidence="8 13" id="KW-0235">DNA replication</keyword>
<gene>
    <name evidence="13" type="primary">dnaE2</name>
    <name evidence="15" type="ORF">MXMO3_00055</name>
</gene>
<dbReference type="InterPro" id="IPR003141">
    <property type="entry name" value="Pol/His_phosphatase_N"/>
</dbReference>
<dbReference type="Pfam" id="PF17657">
    <property type="entry name" value="DNA_pol3_finger"/>
    <property type="match status" value="1"/>
</dbReference>
<keyword evidence="5 13" id="KW-0963">Cytoplasm</keyword>
<feature type="domain" description="Polymerase/histidinol phosphatase N-terminal" evidence="14">
    <location>
        <begin position="5"/>
        <end position="79"/>
    </location>
</feature>
<evidence type="ECO:0000256" key="3">
    <source>
        <dbReference type="ARBA" id="ARBA00012417"/>
    </source>
</evidence>
<dbReference type="GO" id="GO:0003887">
    <property type="term" value="F:DNA-directed DNA polymerase activity"/>
    <property type="evidence" value="ECO:0007669"/>
    <property type="project" value="UniProtKB-UniRule"/>
</dbReference>
<dbReference type="InterPro" id="IPR029460">
    <property type="entry name" value="DNAPol_HHH"/>
</dbReference>
<dbReference type="RefSeq" id="WP_117394554.1">
    <property type="nucleotide sequence ID" value="NZ_CP021330.1"/>
</dbReference>
<dbReference type="InterPro" id="IPR016195">
    <property type="entry name" value="Pol/histidinol_Pase-like"/>
</dbReference>
<evidence type="ECO:0000256" key="8">
    <source>
        <dbReference type="ARBA" id="ARBA00022705"/>
    </source>
</evidence>
<evidence type="ECO:0000313" key="15">
    <source>
        <dbReference type="EMBL" id="AVX02603.1"/>
    </source>
</evidence>
<protein>
    <recommendedName>
        <fullName evidence="4 13">Error-prone DNA polymerase</fullName>
        <ecNumber evidence="3 13">2.7.7.7</ecNumber>
    </recommendedName>
</protein>
<dbReference type="InterPro" id="IPR011708">
    <property type="entry name" value="DNA_pol3_alpha_NTPase_dom"/>
</dbReference>
<dbReference type="Pfam" id="PF14579">
    <property type="entry name" value="HHH_6"/>
    <property type="match status" value="1"/>
</dbReference>
<evidence type="ECO:0000256" key="12">
    <source>
        <dbReference type="ARBA" id="ARBA00049244"/>
    </source>
</evidence>
<keyword evidence="10 13" id="KW-0239">DNA-directed DNA polymerase</keyword>
<dbReference type="Proteomes" id="UP000258927">
    <property type="component" value="Chromosome"/>
</dbReference>
<accession>A0A2R4M9F6</accession>
<evidence type="ECO:0000256" key="6">
    <source>
        <dbReference type="ARBA" id="ARBA00022679"/>
    </source>
</evidence>
<dbReference type="Gene3D" id="3.20.20.140">
    <property type="entry name" value="Metal-dependent hydrolases"/>
    <property type="match status" value="1"/>
</dbReference>
<organism evidence="15 16">
    <name type="scientific">Maritalea myrionectae</name>
    <dbReference type="NCBI Taxonomy" id="454601"/>
    <lineage>
        <taxon>Bacteria</taxon>
        <taxon>Pseudomonadati</taxon>
        <taxon>Pseudomonadota</taxon>
        <taxon>Alphaproteobacteria</taxon>
        <taxon>Hyphomicrobiales</taxon>
        <taxon>Devosiaceae</taxon>
        <taxon>Maritalea</taxon>
    </lineage>
</organism>
<dbReference type="InterPro" id="IPR040982">
    <property type="entry name" value="DNA_pol3_finger"/>
</dbReference>
<dbReference type="PANTHER" id="PTHR32294:SF4">
    <property type="entry name" value="ERROR-PRONE DNA POLYMERASE"/>
    <property type="match status" value="1"/>
</dbReference>
<evidence type="ECO:0000256" key="7">
    <source>
        <dbReference type="ARBA" id="ARBA00022695"/>
    </source>
</evidence>
<dbReference type="GO" id="GO:0005737">
    <property type="term" value="C:cytoplasm"/>
    <property type="evidence" value="ECO:0007669"/>
    <property type="project" value="UniProtKB-SubCell"/>
</dbReference>
<dbReference type="Pfam" id="PF01336">
    <property type="entry name" value="tRNA_anti-codon"/>
    <property type="match status" value="1"/>
</dbReference>
<dbReference type="GO" id="GO:0008408">
    <property type="term" value="F:3'-5' exonuclease activity"/>
    <property type="evidence" value="ECO:0007669"/>
    <property type="project" value="InterPro"/>
</dbReference>
<evidence type="ECO:0000259" key="14">
    <source>
        <dbReference type="SMART" id="SM00481"/>
    </source>
</evidence>
<dbReference type="InterPro" id="IPR004013">
    <property type="entry name" value="PHP_dom"/>
</dbReference>
<keyword evidence="9 13" id="KW-0227">DNA damage</keyword>
<comment type="similarity">
    <text evidence="2 13">Belongs to the DNA polymerase type-C family. DnaE2 subfamily.</text>
</comment>
<evidence type="ECO:0000256" key="9">
    <source>
        <dbReference type="ARBA" id="ARBA00022763"/>
    </source>
</evidence>
<dbReference type="KEGG" id="mmyr:MXMO3_00055"/>
<dbReference type="NCBIfam" id="NF004225">
    <property type="entry name" value="PRK05672.1"/>
    <property type="match status" value="1"/>
</dbReference>
<evidence type="ECO:0000256" key="1">
    <source>
        <dbReference type="ARBA" id="ARBA00004496"/>
    </source>
</evidence>
<dbReference type="GO" id="GO:0003676">
    <property type="term" value="F:nucleic acid binding"/>
    <property type="evidence" value="ECO:0007669"/>
    <property type="project" value="InterPro"/>
</dbReference>
<dbReference type="SUPFAM" id="SSF89550">
    <property type="entry name" value="PHP domain-like"/>
    <property type="match status" value="1"/>
</dbReference>
<sequence>MSAYAELQATSNFSFLRGGSHPSELVATSYLKGQSAIAITDRNSFAGIVRAYREAKHIREGDAHNHFRLIAGVRLDLDDGYSLLAYPKNREAFGRLCTLLSLGKMRAEKGECHLDFDDVKDHCAGCVFALIPPKNIGTAEMDRMRHMVKALPKPVYLVASALYRGNDRAHIARLNNLSNQLGTRLLASNNVLYHEPERRDLQDVLTCIREKKTIDKAGFLLSANAERHLKTPEQMTQLFKGYAHALQATLEIAQACQFDLSELKYEYPDETVPEGKTPQAYLEEIAWEGAKWRYPDGVPEKIKINIQSELKLIAKKQYAPYFLTVYDIVKYARTPQPDKGRMDEILCQGRGSAANSTVCYCLGITSVDPNEIDLLFERFITENRNEPPDIDVDFEHERREEVIQYIYERFGRHRAGLTATVITYRSRSAIREVGKAMGLTEDLTSAMASTIWGSWGAGGDKHLSESGLDFSDPYLIKVVELTRELIGFPRHLSQHVGGFVLTQRPLIETVPIGNAAMDDRTFIEWDKDDIDVLGILKVDILALGMLTCIRKAFDLLRAHYDIDHNLASIPHDDQQVYDMICRADTLGTFQVESRAQMSMLPRLKPRKFYDLVIEVAIVRPGPIQGDMVHPYLRRRKGIEPIEMPSPAPEHGPPDELSRILKKTMGVPLFQEQAMRIAMEAAKFSPSELDELRHAMATFRRSGTIHTLEERMVERMVARGYDRDFAQRCFNQIKGFSEYGFPESHSASFSLLVYVSCWLKHHHPEIFAAALLNAQPMGFYAPAQIVRDAKEHNVEILPADVNHSEWDYTLEPVENYPETTAKEPKPVAPEHWGKAINQNSKLWATLYPKPKWAIRVGLRQIDGFHKQYAEQVLAARQQKPFTTIEDLHHRAGLRLFDVERLADADTLRSIGMDRRQAKWAARALTPAKPLPLFDHAKAPEQQQEKETQLPQLRLSEQVFADYQFTRFSLKAHPLSFLREELQQRRHVTAQEIRKLNNNRWASTAGVVLVRQRPGTAKGVVFVTLEDETGVTNIIVWKKVLEKYRKVVMGAKLIEVHGQVQTEDNVLHLIARKLIDRTNWLEKLSDGFVRPAYAPADEVVSNVEYDSRVKPDTARHPRNVRVIPRSRDFH</sequence>
<dbReference type="GO" id="GO:0006281">
    <property type="term" value="P:DNA repair"/>
    <property type="evidence" value="ECO:0007669"/>
    <property type="project" value="UniProtKB-UniRule"/>
</dbReference>
<dbReference type="PANTHER" id="PTHR32294">
    <property type="entry name" value="DNA POLYMERASE III SUBUNIT ALPHA"/>
    <property type="match status" value="1"/>
</dbReference>
<evidence type="ECO:0000256" key="10">
    <source>
        <dbReference type="ARBA" id="ARBA00022932"/>
    </source>
</evidence>
<keyword evidence="7 13" id="KW-0548">Nucleotidyltransferase</keyword>
<dbReference type="AlphaFoldDB" id="A0A2R4M9F6"/>
<keyword evidence="11 13" id="KW-0234">DNA repair</keyword>
<evidence type="ECO:0000256" key="13">
    <source>
        <dbReference type="HAMAP-Rule" id="MF_01902"/>
    </source>
</evidence>
<dbReference type="STRING" id="1122213.GCA_000423365_02772"/>
<comment type="subcellular location">
    <subcellularLocation>
        <location evidence="1 13">Cytoplasm</location>
    </subcellularLocation>
</comment>
<evidence type="ECO:0000256" key="5">
    <source>
        <dbReference type="ARBA" id="ARBA00022490"/>
    </source>
</evidence>
<evidence type="ECO:0000256" key="4">
    <source>
        <dbReference type="ARBA" id="ARBA00017273"/>
    </source>
</evidence>
<keyword evidence="6 13" id="KW-0808">Transferase</keyword>
<dbReference type="Pfam" id="PF02811">
    <property type="entry name" value="PHP"/>
    <property type="match status" value="1"/>
</dbReference>
<comment type="function">
    <text evidence="13">DNA polymerase involved in damage-induced mutagenesis and translesion synthesis (TLS). It is not the major replicative DNA polymerase.</text>
</comment>
<reference evidence="15 16" key="1">
    <citation type="submission" date="2017-05" db="EMBL/GenBank/DDBJ databases">
        <title>Genome Analysis of Maritalea myrionectae HL2708#5.</title>
        <authorList>
            <consortium name="Cotde Inc.-PKNU"/>
            <person name="Jang D."/>
            <person name="Oh H.-M."/>
        </authorList>
    </citation>
    <scope>NUCLEOTIDE SEQUENCE [LARGE SCALE GENOMIC DNA]</scope>
    <source>
        <strain evidence="15 16">HL2708#5</strain>
    </source>
</reference>
<evidence type="ECO:0000256" key="11">
    <source>
        <dbReference type="ARBA" id="ARBA00023204"/>
    </source>
</evidence>
<dbReference type="Gene3D" id="1.10.150.870">
    <property type="match status" value="1"/>
</dbReference>
<dbReference type="EC" id="2.7.7.7" evidence="3 13"/>
<dbReference type="InterPro" id="IPR023073">
    <property type="entry name" value="DnaE2"/>
</dbReference>
<keyword evidence="16" id="KW-1185">Reference proteome</keyword>
<dbReference type="HAMAP" id="MF_01902">
    <property type="entry name" value="DNApol_error_prone"/>
    <property type="match status" value="1"/>
</dbReference>
<dbReference type="CDD" id="cd07434">
    <property type="entry name" value="PHP_PolIIIA_DnaE2"/>
    <property type="match status" value="1"/>
</dbReference>
<dbReference type="GO" id="GO:0006260">
    <property type="term" value="P:DNA replication"/>
    <property type="evidence" value="ECO:0007669"/>
    <property type="project" value="UniProtKB-KW"/>
</dbReference>
<dbReference type="InterPro" id="IPR004805">
    <property type="entry name" value="DnaE2/DnaE/PolC"/>
</dbReference>
<evidence type="ECO:0000256" key="2">
    <source>
        <dbReference type="ARBA" id="ARBA00007391"/>
    </source>
</evidence>
<dbReference type="EMBL" id="CP021330">
    <property type="protein sequence ID" value="AVX02603.1"/>
    <property type="molecule type" value="Genomic_DNA"/>
</dbReference>
<evidence type="ECO:0000313" key="16">
    <source>
        <dbReference type="Proteomes" id="UP000258927"/>
    </source>
</evidence>
<dbReference type="Pfam" id="PF07733">
    <property type="entry name" value="DNA_pol3_alpha"/>
    <property type="match status" value="1"/>
</dbReference>
<name>A0A2R4M9F6_9HYPH</name>
<dbReference type="CDD" id="cd04485">
    <property type="entry name" value="DnaE_OBF"/>
    <property type="match status" value="1"/>
</dbReference>